<accession>A0A2N9JED9</accession>
<dbReference type="RefSeq" id="WP_105185009.1">
    <property type="nucleotide sequence ID" value="NZ_LT985188.1"/>
</dbReference>
<gene>
    <name evidence="2" type="ORF">MPLG2_0842</name>
</gene>
<sequence>MTQSHDSAHQPHPLTAEFPMPTSTSLASAYQNLYLAATGADDVRLRLGNPANLPRPWIPASCTERRLRAELWSWLDDVATWLNEQYTWDPAAGMIPPCWPHHPHLVNELAVLADQRRRAALDLTSSSLEEWHRYCLPNFYSRLQARMRTGCDEKHTPWPAQPRHDRHRRQTGQRLDAFNNDLTALDTTGDSDRAGEPGPTLRLATDNGETVDPH</sequence>
<feature type="region of interest" description="Disordered" evidence="1">
    <location>
        <begin position="1"/>
        <end position="20"/>
    </location>
</feature>
<evidence type="ECO:0000313" key="2">
    <source>
        <dbReference type="EMBL" id="SPD85878.1"/>
    </source>
</evidence>
<proteinExistence type="predicted"/>
<evidence type="ECO:0000313" key="3">
    <source>
        <dbReference type="Proteomes" id="UP000238164"/>
    </source>
</evidence>
<name>A0A2N9JED9_9ACTN</name>
<protein>
    <submittedName>
        <fullName evidence="2">Uncharacterized protein</fullName>
    </submittedName>
</protein>
<dbReference type="Proteomes" id="UP000238164">
    <property type="component" value="Chromosome 1"/>
</dbReference>
<dbReference type="KEGG" id="mgg:MPLG2_0842"/>
<dbReference type="OrthoDB" id="4139717at2"/>
<organism evidence="2 3">
    <name type="scientific">Micropruina glycogenica</name>
    <dbReference type="NCBI Taxonomy" id="75385"/>
    <lineage>
        <taxon>Bacteria</taxon>
        <taxon>Bacillati</taxon>
        <taxon>Actinomycetota</taxon>
        <taxon>Actinomycetes</taxon>
        <taxon>Propionibacteriales</taxon>
        <taxon>Nocardioidaceae</taxon>
        <taxon>Micropruina</taxon>
    </lineage>
</organism>
<feature type="region of interest" description="Disordered" evidence="1">
    <location>
        <begin position="152"/>
        <end position="214"/>
    </location>
</feature>
<reference evidence="2 3" key="1">
    <citation type="submission" date="2018-02" db="EMBL/GenBank/DDBJ databases">
        <authorList>
            <person name="Cohen D.B."/>
            <person name="Kent A.D."/>
        </authorList>
    </citation>
    <scope>NUCLEOTIDE SEQUENCE [LARGE SCALE GENOMIC DNA]</scope>
    <source>
        <strain evidence="2">1</strain>
    </source>
</reference>
<evidence type="ECO:0000256" key="1">
    <source>
        <dbReference type="SAM" id="MobiDB-lite"/>
    </source>
</evidence>
<dbReference type="AlphaFoldDB" id="A0A2N9JED9"/>
<keyword evidence="3" id="KW-1185">Reference proteome</keyword>
<dbReference type="EMBL" id="LT985188">
    <property type="protein sequence ID" value="SPD85878.1"/>
    <property type="molecule type" value="Genomic_DNA"/>
</dbReference>